<keyword evidence="1" id="KW-0812">Transmembrane</keyword>
<evidence type="ECO:0000256" key="1">
    <source>
        <dbReference type="SAM" id="Phobius"/>
    </source>
</evidence>
<dbReference type="AlphaFoldDB" id="A0A835LEC2"/>
<name>A0A835LEC2_9MAGN</name>
<accession>A0A835LEC2</accession>
<reference evidence="2 3" key="1">
    <citation type="submission" date="2020-10" db="EMBL/GenBank/DDBJ databases">
        <title>The Coptis chinensis genome and diversification of protoberbering-type alkaloids.</title>
        <authorList>
            <person name="Wang B."/>
            <person name="Shu S."/>
            <person name="Song C."/>
            <person name="Liu Y."/>
        </authorList>
    </citation>
    <scope>NUCLEOTIDE SEQUENCE [LARGE SCALE GENOMIC DNA]</scope>
    <source>
        <strain evidence="2">HL-2020</strain>
        <tissue evidence="2">Leaf</tissue>
    </source>
</reference>
<dbReference type="Proteomes" id="UP000631114">
    <property type="component" value="Unassembled WGS sequence"/>
</dbReference>
<organism evidence="2 3">
    <name type="scientific">Coptis chinensis</name>
    <dbReference type="NCBI Taxonomy" id="261450"/>
    <lineage>
        <taxon>Eukaryota</taxon>
        <taxon>Viridiplantae</taxon>
        <taxon>Streptophyta</taxon>
        <taxon>Embryophyta</taxon>
        <taxon>Tracheophyta</taxon>
        <taxon>Spermatophyta</taxon>
        <taxon>Magnoliopsida</taxon>
        <taxon>Ranunculales</taxon>
        <taxon>Ranunculaceae</taxon>
        <taxon>Coptidoideae</taxon>
        <taxon>Coptis</taxon>
    </lineage>
</organism>
<dbReference type="EMBL" id="JADFTS010000009">
    <property type="protein sequence ID" value="KAF9588699.1"/>
    <property type="molecule type" value="Genomic_DNA"/>
</dbReference>
<sequence length="85" mass="8345">MARILHVVGTEGKGEGSLFQFPGALILLCMIATSISIISMVLLACGEDPDKCRRRRGNKHSPSVFVGGAACGGGGGGGDGGGGGG</sequence>
<feature type="transmembrane region" description="Helical" evidence="1">
    <location>
        <begin position="24"/>
        <end position="46"/>
    </location>
</feature>
<dbReference type="PANTHER" id="PTHR37199:SF5">
    <property type="entry name" value="TRANSMEMBRANE PROTEIN"/>
    <property type="match status" value="1"/>
</dbReference>
<evidence type="ECO:0000313" key="3">
    <source>
        <dbReference type="Proteomes" id="UP000631114"/>
    </source>
</evidence>
<keyword evidence="1" id="KW-1133">Transmembrane helix</keyword>
<protein>
    <submittedName>
        <fullName evidence="2">Uncharacterized protein</fullName>
    </submittedName>
</protein>
<proteinExistence type="predicted"/>
<dbReference type="PANTHER" id="PTHR37199">
    <property type="entry name" value="TRANSMEMBRANE PROTEIN"/>
    <property type="match status" value="1"/>
</dbReference>
<keyword evidence="3" id="KW-1185">Reference proteome</keyword>
<keyword evidence="1" id="KW-0472">Membrane</keyword>
<dbReference type="OrthoDB" id="1731583at2759"/>
<gene>
    <name evidence="2" type="ORF">IFM89_014575</name>
</gene>
<evidence type="ECO:0000313" key="2">
    <source>
        <dbReference type="EMBL" id="KAF9588699.1"/>
    </source>
</evidence>
<comment type="caution">
    <text evidence="2">The sequence shown here is derived from an EMBL/GenBank/DDBJ whole genome shotgun (WGS) entry which is preliminary data.</text>
</comment>